<evidence type="ECO:0000313" key="1">
    <source>
        <dbReference type="EMBL" id="POF30187.1"/>
    </source>
</evidence>
<organism evidence="1 2">
    <name type="scientific">Roseibium marinum</name>
    <dbReference type="NCBI Taxonomy" id="281252"/>
    <lineage>
        <taxon>Bacteria</taxon>
        <taxon>Pseudomonadati</taxon>
        <taxon>Pseudomonadota</taxon>
        <taxon>Alphaproteobacteria</taxon>
        <taxon>Hyphomicrobiales</taxon>
        <taxon>Stappiaceae</taxon>
        <taxon>Roseibium</taxon>
    </lineage>
</organism>
<dbReference type="Proteomes" id="UP000236959">
    <property type="component" value="Unassembled WGS sequence"/>
</dbReference>
<reference evidence="1 2" key="1">
    <citation type="submission" date="2018-01" db="EMBL/GenBank/DDBJ databases">
        <title>Genomic Encyclopedia of Archaeal and Bacterial Type Strains, Phase II (KMG-II): from individual species to whole genera.</title>
        <authorList>
            <person name="Goeker M."/>
        </authorList>
    </citation>
    <scope>NUCLEOTIDE SEQUENCE [LARGE SCALE GENOMIC DNA]</scope>
    <source>
        <strain evidence="1 2">DSM 17023</strain>
    </source>
</reference>
<accession>A0A2S3UR52</accession>
<gene>
    <name evidence="1" type="ORF">CLV41_107214</name>
</gene>
<dbReference type="EMBL" id="PPCN01000007">
    <property type="protein sequence ID" value="POF30187.1"/>
    <property type="molecule type" value="Genomic_DNA"/>
</dbReference>
<proteinExistence type="predicted"/>
<protein>
    <submittedName>
        <fullName evidence="1">Uncharacterized protein</fullName>
    </submittedName>
</protein>
<evidence type="ECO:0000313" key="2">
    <source>
        <dbReference type="Proteomes" id="UP000236959"/>
    </source>
</evidence>
<sequence>MIYIARDFAAFGSLMCFCTTLAVWGDVLFSVG</sequence>
<comment type="caution">
    <text evidence="1">The sequence shown here is derived from an EMBL/GenBank/DDBJ whole genome shotgun (WGS) entry which is preliminary data.</text>
</comment>
<name>A0A2S3UR52_9HYPH</name>
<keyword evidence="2" id="KW-1185">Reference proteome</keyword>
<dbReference type="AlphaFoldDB" id="A0A2S3UR52"/>